<proteinExistence type="predicted"/>
<reference evidence="1" key="2">
    <citation type="submission" date="2022-01" db="EMBL/GenBank/DDBJ databases">
        <authorList>
            <person name="Yamashiro T."/>
            <person name="Shiraishi A."/>
            <person name="Satake H."/>
            <person name="Nakayama K."/>
        </authorList>
    </citation>
    <scope>NUCLEOTIDE SEQUENCE</scope>
</reference>
<comment type="caution">
    <text evidence="1">The sequence shown here is derived from an EMBL/GenBank/DDBJ whole genome shotgun (WGS) entry which is preliminary data.</text>
</comment>
<dbReference type="Proteomes" id="UP001151760">
    <property type="component" value="Unassembled WGS sequence"/>
</dbReference>
<dbReference type="EMBL" id="BQNB010013358">
    <property type="protein sequence ID" value="GJT14949.1"/>
    <property type="molecule type" value="Genomic_DNA"/>
</dbReference>
<feature type="non-terminal residue" evidence="1">
    <location>
        <position position="1"/>
    </location>
</feature>
<gene>
    <name evidence="1" type="ORF">Tco_0873655</name>
</gene>
<evidence type="ECO:0000313" key="1">
    <source>
        <dbReference type="EMBL" id="GJT14949.1"/>
    </source>
</evidence>
<reference evidence="1" key="1">
    <citation type="journal article" date="2022" name="Int. J. Mol. Sci.">
        <title>Draft Genome of Tanacetum Coccineum: Genomic Comparison of Closely Related Tanacetum-Family Plants.</title>
        <authorList>
            <person name="Yamashiro T."/>
            <person name="Shiraishi A."/>
            <person name="Nakayama K."/>
            <person name="Satake H."/>
        </authorList>
    </citation>
    <scope>NUCLEOTIDE SEQUENCE</scope>
</reference>
<sequence length="114" mass="12936">SLHRVLGFCFSGVILIQDRIIAFAQRFSFSPSSLTVRSQNGRKIRPKVLYRNRLEWHYLEVIRGVVPSVAIGFTVYDTMKAYLRVPPRDKAIVEVATNKRENQTSPLPSSQSAS</sequence>
<keyword evidence="2" id="KW-1185">Reference proteome</keyword>
<evidence type="ECO:0000313" key="2">
    <source>
        <dbReference type="Proteomes" id="UP001151760"/>
    </source>
</evidence>
<accession>A0ABQ5BQ22</accession>
<name>A0ABQ5BQ22_9ASTR</name>
<organism evidence="1 2">
    <name type="scientific">Tanacetum coccineum</name>
    <dbReference type="NCBI Taxonomy" id="301880"/>
    <lineage>
        <taxon>Eukaryota</taxon>
        <taxon>Viridiplantae</taxon>
        <taxon>Streptophyta</taxon>
        <taxon>Embryophyta</taxon>
        <taxon>Tracheophyta</taxon>
        <taxon>Spermatophyta</taxon>
        <taxon>Magnoliopsida</taxon>
        <taxon>eudicotyledons</taxon>
        <taxon>Gunneridae</taxon>
        <taxon>Pentapetalae</taxon>
        <taxon>asterids</taxon>
        <taxon>campanulids</taxon>
        <taxon>Asterales</taxon>
        <taxon>Asteraceae</taxon>
        <taxon>Asteroideae</taxon>
        <taxon>Anthemideae</taxon>
        <taxon>Anthemidinae</taxon>
        <taxon>Tanacetum</taxon>
    </lineage>
</organism>
<protein>
    <submittedName>
        <fullName evidence="1">Uncharacterized protein</fullName>
    </submittedName>
</protein>